<keyword evidence="6" id="KW-0752">Steroid biosynthesis</keyword>
<evidence type="ECO:0000256" key="7">
    <source>
        <dbReference type="ARBA" id="ARBA00022989"/>
    </source>
</evidence>
<dbReference type="Pfam" id="PF01222">
    <property type="entry name" value="ERG4_ERG24"/>
    <property type="match status" value="1"/>
</dbReference>
<keyword evidence="9" id="KW-0756">Sterol biosynthesis</keyword>
<organism evidence="15">
    <name type="scientific">marine sediment metagenome</name>
    <dbReference type="NCBI Taxonomy" id="412755"/>
    <lineage>
        <taxon>unclassified sequences</taxon>
        <taxon>metagenomes</taxon>
        <taxon>ecological metagenomes</taxon>
    </lineage>
</organism>
<accession>X1DN70</accession>
<evidence type="ECO:0000256" key="10">
    <source>
        <dbReference type="ARBA" id="ARBA00023098"/>
    </source>
</evidence>
<evidence type="ECO:0000256" key="11">
    <source>
        <dbReference type="ARBA" id="ARBA00023136"/>
    </source>
</evidence>
<evidence type="ECO:0000256" key="5">
    <source>
        <dbReference type="ARBA" id="ARBA00022857"/>
    </source>
</evidence>
<dbReference type="Gene3D" id="1.20.120.1630">
    <property type="match status" value="1"/>
</dbReference>
<evidence type="ECO:0000256" key="12">
    <source>
        <dbReference type="ARBA" id="ARBA00023166"/>
    </source>
</evidence>
<keyword evidence="10" id="KW-0443">Lipid metabolism</keyword>
<comment type="caution">
    <text evidence="15">The sequence shown here is derived from an EMBL/GenBank/DDBJ whole genome shotgun (WGS) entry which is preliminary data.</text>
</comment>
<evidence type="ECO:0000256" key="4">
    <source>
        <dbReference type="ARBA" id="ARBA00022692"/>
    </source>
</evidence>
<evidence type="ECO:0000256" key="8">
    <source>
        <dbReference type="ARBA" id="ARBA00023002"/>
    </source>
</evidence>
<dbReference type="PANTHER" id="PTHR21257:SF31">
    <property type="entry name" value="DELTA(24(24(1)))-STEROL REDUCTASE ERG4"/>
    <property type="match status" value="1"/>
</dbReference>
<evidence type="ECO:0000256" key="13">
    <source>
        <dbReference type="ARBA" id="ARBA00023221"/>
    </source>
</evidence>
<feature type="non-terminal residue" evidence="15">
    <location>
        <position position="1"/>
    </location>
</feature>
<keyword evidence="7 14" id="KW-1133">Transmembrane helix</keyword>
<dbReference type="GO" id="GO:0005789">
    <property type="term" value="C:endoplasmic reticulum membrane"/>
    <property type="evidence" value="ECO:0007669"/>
    <property type="project" value="TreeGrafter"/>
</dbReference>
<keyword evidence="3" id="KW-0444">Lipid biosynthesis</keyword>
<dbReference type="GO" id="GO:0000246">
    <property type="term" value="F:Delta24(24-1) sterol reductase activity"/>
    <property type="evidence" value="ECO:0007669"/>
    <property type="project" value="TreeGrafter"/>
</dbReference>
<comment type="subcellular location">
    <subcellularLocation>
        <location evidence="1">Membrane</location>
        <topology evidence="1">Multi-pass membrane protein</topology>
    </subcellularLocation>
</comment>
<evidence type="ECO:0000256" key="3">
    <source>
        <dbReference type="ARBA" id="ARBA00022516"/>
    </source>
</evidence>
<keyword evidence="4 14" id="KW-0812">Transmembrane</keyword>
<comment type="similarity">
    <text evidence="2">Belongs to the ERG4/ERG24 family.</text>
</comment>
<evidence type="ECO:0000256" key="1">
    <source>
        <dbReference type="ARBA" id="ARBA00004141"/>
    </source>
</evidence>
<dbReference type="AlphaFoldDB" id="X1DN70"/>
<protein>
    <recommendedName>
        <fullName evidence="16">Delta(24(24(1)))-sterol reductase</fullName>
    </recommendedName>
</protein>
<feature type="transmembrane region" description="Helical" evidence="14">
    <location>
        <begin position="182"/>
        <end position="203"/>
    </location>
</feature>
<evidence type="ECO:0000256" key="6">
    <source>
        <dbReference type="ARBA" id="ARBA00022955"/>
    </source>
</evidence>
<evidence type="ECO:0000256" key="9">
    <source>
        <dbReference type="ARBA" id="ARBA00023011"/>
    </source>
</evidence>
<keyword evidence="13" id="KW-0753">Steroid metabolism</keyword>
<reference evidence="15" key="1">
    <citation type="journal article" date="2014" name="Front. Microbiol.">
        <title>High frequency of phylogenetically diverse reductive dehalogenase-homologous genes in deep subseafloor sedimentary metagenomes.</title>
        <authorList>
            <person name="Kawai M."/>
            <person name="Futagami T."/>
            <person name="Toyoda A."/>
            <person name="Takaki Y."/>
            <person name="Nishi S."/>
            <person name="Hori S."/>
            <person name="Arai W."/>
            <person name="Tsubouchi T."/>
            <person name="Morono Y."/>
            <person name="Uchiyama I."/>
            <person name="Ito T."/>
            <person name="Fujiyama A."/>
            <person name="Inagaki F."/>
            <person name="Takami H."/>
        </authorList>
    </citation>
    <scope>NUCLEOTIDE SEQUENCE</scope>
    <source>
        <strain evidence="15">Expedition CK06-06</strain>
    </source>
</reference>
<gene>
    <name evidence="15" type="ORF">S01H4_52039</name>
</gene>
<keyword evidence="12" id="KW-1207">Sterol metabolism</keyword>
<evidence type="ECO:0000256" key="14">
    <source>
        <dbReference type="SAM" id="Phobius"/>
    </source>
</evidence>
<dbReference type="PANTHER" id="PTHR21257">
    <property type="entry name" value="DELTA(14)-STEROL REDUCTASE"/>
    <property type="match status" value="1"/>
</dbReference>
<keyword evidence="5" id="KW-0521">NADP</keyword>
<evidence type="ECO:0008006" key="16">
    <source>
        <dbReference type="Google" id="ProtNLM"/>
    </source>
</evidence>
<proteinExistence type="inferred from homology"/>
<dbReference type="EMBL" id="BART01029689">
    <property type="protein sequence ID" value="GAH09695.1"/>
    <property type="molecule type" value="Genomic_DNA"/>
</dbReference>
<dbReference type="GO" id="GO:0006696">
    <property type="term" value="P:ergosterol biosynthetic process"/>
    <property type="evidence" value="ECO:0007669"/>
    <property type="project" value="TreeGrafter"/>
</dbReference>
<name>X1DN70_9ZZZZ</name>
<sequence>DLKMFAEIRISWMLLFLITTANALKQLEEYGEISNSMIVIWVAQTLYTNACMKGEECIPTTWDIFHEKFGWMLIYWNSELPFLYALQSYYIYTNNISISTVGFIILLSVLSVAYYVWDTANSQKNRFRMQQRGTYIKRKWAYPQFEWGTLEDPKYMTTRAGSKLLVDGWWKVARKIHYTADLAMALVWAVCCGYESFIPYFYFCFFLTHLIHRVNRDTIRCKQKYGEDWDKYCEMVPYIFIPYIY</sequence>
<dbReference type="InterPro" id="IPR001171">
    <property type="entry name" value="ERG24_DHCR-like"/>
</dbReference>
<keyword evidence="8" id="KW-0560">Oxidoreductase</keyword>
<keyword evidence="11 14" id="KW-0472">Membrane</keyword>
<evidence type="ECO:0000256" key="2">
    <source>
        <dbReference type="ARBA" id="ARBA00005402"/>
    </source>
</evidence>
<evidence type="ECO:0000313" key="15">
    <source>
        <dbReference type="EMBL" id="GAH09695.1"/>
    </source>
</evidence>
<feature type="transmembrane region" description="Helical" evidence="14">
    <location>
        <begin position="98"/>
        <end position="117"/>
    </location>
</feature>